<organism evidence="2 3">
    <name type="scientific">Candidatus Daviesbacteria bacterium RIFCSPLOWO2_02_FULL_38_15</name>
    <dbReference type="NCBI Taxonomy" id="1797794"/>
    <lineage>
        <taxon>Bacteria</taxon>
        <taxon>Candidatus Daviesiibacteriota</taxon>
    </lineage>
</organism>
<dbReference type="Pfam" id="PF00535">
    <property type="entry name" value="Glycos_transf_2"/>
    <property type="match status" value="1"/>
</dbReference>
<dbReference type="AlphaFoldDB" id="A0A1F5N427"/>
<dbReference type="EMBL" id="MFDV01000008">
    <property type="protein sequence ID" value="OGE72411.1"/>
    <property type="molecule type" value="Genomic_DNA"/>
</dbReference>
<evidence type="ECO:0000313" key="2">
    <source>
        <dbReference type="EMBL" id="OGE72411.1"/>
    </source>
</evidence>
<evidence type="ECO:0000259" key="1">
    <source>
        <dbReference type="Pfam" id="PF00535"/>
    </source>
</evidence>
<accession>A0A1F5N427</accession>
<dbReference type="InterPro" id="IPR001173">
    <property type="entry name" value="Glyco_trans_2-like"/>
</dbReference>
<sequence>MDPKISVVINTLNEEQNIERAIKSVNWADEIIVCDMYSKDKTIEVAKKMGAKVFFHKWADYVEPARNFALSKASNDWILVLDPDEEIQESLAEKLREITWKMKEVDYVRLPRKNLIFGHFMQASMWWPDYNIRFFKKDKVKWGNQIHRPPEVVGQGLDLPANEKYAIIHSSYETISEFIQRMDRYTTIQARELNKEGYKFKWVDLFEKPLNEFLSRFFANKGYQDGLHGLSLSLLQAFSFLAVYLKVWEKLKFKEQEIDLSEFKNEVQVNGKKIEYWFKDENRNLLKKLYKIFK</sequence>
<comment type="caution">
    <text evidence="2">The sequence shown here is derived from an EMBL/GenBank/DDBJ whole genome shotgun (WGS) entry which is preliminary data.</text>
</comment>
<evidence type="ECO:0000313" key="3">
    <source>
        <dbReference type="Proteomes" id="UP000177057"/>
    </source>
</evidence>
<reference evidence="2 3" key="1">
    <citation type="journal article" date="2016" name="Nat. Commun.">
        <title>Thousands of microbial genomes shed light on interconnected biogeochemical processes in an aquifer system.</title>
        <authorList>
            <person name="Anantharaman K."/>
            <person name="Brown C.T."/>
            <person name="Hug L.A."/>
            <person name="Sharon I."/>
            <person name="Castelle C.J."/>
            <person name="Probst A.J."/>
            <person name="Thomas B.C."/>
            <person name="Singh A."/>
            <person name="Wilkins M.J."/>
            <person name="Karaoz U."/>
            <person name="Brodie E.L."/>
            <person name="Williams K.H."/>
            <person name="Hubbard S.S."/>
            <person name="Banfield J.F."/>
        </authorList>
    </citation>
    <scope>NUCLEOTIDE SEQUENCE [LARGE SCALE GENOMIC DNA]</scope>
</reference>
<dbReference type="Proteomes" id="UP000177057">
    <property type="component" value="Unassembled WGS sequence"/>
</dbReference>
<dbReference type="InterPro" id="IPR029044">
    <property type="entry name" value="Nucleotide-diphossugar_trans"/>
</dbReference>
<dbReference type="PANTHER" id="PTHR43630">
    <property type="entry name" value="POLY-BETA-1,6-N-ACETYL-D-GLUCOSAMINE SYNTHASE"/>
    <property type="match status" value="1"/>
</dbReference>
<dbReference type="Gene3D" id="3.90.550.10">
    <property type="entry name" value="Spore Coat Polysaccharide Biosynthesis Protein SpsA, Chain A"/>
    <property type="match status" value="1"/>
</dbReference>
<proteinExistence type="predicted"/>
<dbReference type="PANTHER" id="PTHR43630:SF2">
    <property type="entry name" value="GLYCOSYLTRANSFERASE"/>
    <property type="match status" value="1"/>
</dbReference>
<dbReference type="STRING" id="1797794.A3H40_04165"/>
<protein>
    <recommendedName>
        <fullName evidence="1">Glycosyltransferase 2-like domain-containing protein</fullName>
    </recommendedName>
</protein>
<dbReference type="SUPFAM" id="SSF53448">
    <property type="entry name" value="Nucleotide-diphospho-sugar transferases"/>
    <property type="match status" value="1"/>
</dbReference>
<dbReference type="CDD" id="cd02511">
    <property type="entry name" value="Beta4Glucosyltransferase"/>
    <property type="match status" value="1"/>
</dbReference>
<name>A0A1F5N427_9BACT</name>
<gene>
    <name evidence="2" type="ORF">A3H40_04165</name>
</gene>
<feature type="domain" description="Glycosyltransferase 2-like" evidence="1">
    <location>
        <begin position="6"/>
        <end position="137"/>
    </location>
</feature>